<proteinExistence type="predicted"/>
<comment type="caution">
    <text evidence="1">The sequence shown here is derived from an EMBL/GenBank/DDBJ whole genome shotgun (WGS) entry which is preliminary data.</text>
</comment>
<name>A0AAV9EVW4_ACOCL</name>
<accession>A0AAV9EVW4</accession>
<dbReference type="Proteomes" id="UP001180020">
    <property type="component" value="Unassembled WGS sequence"/>
</dbReference>
<sequence length="168" mass="19169">MTGFSKMALLTCDACDQKGLRFAMNQVYEGWKTEGDRLLVESLSNVLRRIGDYLQWFYRNLCSNVRNLCLASLSPDRNKADILIGARELMKRFYCRRPTCPSPLPIVRALSVSLASRQTVRSKKGKVRMKAPNERNWSGVDAMRSKLGMRSNVIRKLPRNVMGYSCPT</sequence>
<reference evidence="1" key="1">
    <citation type="journal article" date="2023" name="Nat. Commun.">
        <title>Diploid and tetraploid genomes of Acorus and the evolution of monocots.</title>
        <authorList>
            <person name="Ma L."/>
            <person name="Liu K.W."/>
            <person name="Li Z."/>
            <person name="Hsiao Y.Y."/>
            <person name="Qi Y."/>
            <person name="Fu T."/>
            <person name="Tang G.D."/>
            <person name="Zhang D."/>
            <person name="Sun W.H."/>
            <person name="Liu D.K."/>
            <person name="Li Y."/>
            <person name="Chen G.Z."/>
            <person name="Liu X.D."/>
            <person name="Liao X.Y."/>
            <person name="Jiang Y.T."/>
            <person name="Yu X."/>
            <person name="Hao Y."/>
            <person name="Huang J."/>
            <person name="Zhao X.W."/>
            <person name="Ke S."/>
            <person name="Chen Y.Y."/>
            <person name="Wu W.L."/>
            <person name="Hsu J.L."/>
            <person name="Lin Y.F."/>
            <person name="Huang M.D."/>
            <person name="Li C.Y."/>
            <person name="Huang L."/>
            <person name="Wang Z.W."/>
            <person name="Zhao X."/>
            <person name="Zhong W.Y."/>
            <person name="Peng D.H."/>
            <person name="Ahmad S."/>
            <person name="Lan S."/>
            <person name="Zhang J.S."/>
            <person name="Tsai W.C."/>
            <person name="Van de Peer Y."/>
            <person name="Liu Z.J."/>
        </authorList>
    </citation>
    <scope>NUCLEOTIDE SEQUENCE</scope>
    <source>
        <strain evidence="1">CP</strain>
    </source>
</reference>
<protein>
    <submittedName>
        <fullName evidence="1">Uncharacterized protein</fullName>
    </submittedName>
</protein>
<gene>
    <name evidence="1" type="ORF">QJS10_CPA05g02381</name>
</gene>
<dbReference type="EMBL" id="JAUJYO010000005">
    <property type="protein sequence ID" value="KAK1317900.1"/>
    <property type="molecule type" value="Genomic_DNA"/>
</dbReference>
<keyword evidence="2" id="KW-1185">Reference proteome</keyword>
<dbReference type="AlphaFoldDB" id="A0AAV9EVW4"/>
<evidence type="ECO:0000313" key="2">
    <source>
        <dbReference type="Proteomes" id="UP001180020"/>
    </source>
</evidence>
<evidence type="ECO:0000313" key="1">
    <source>
        <dbReference type="EMBL" id="KAK1317900.1"/>
    </source>
</evidence>
<organism evidence="1 2">
    <name type="scientific">Acorus calamus</name>
    <name type="common">Sweet flag</name>
    <dbReference type="NCBI Taxonomy" id="4465"/>
    <lineage>
        <taxon>Eukaryota</taxon>
        <taxon>Viridiplantae</taxon>
        <taxon>Streptophyta</taxon>
        <taxon>Embryophyta</taxon>
        <taxon>Tracheophyta</taxon>
        <taxon>Spermatophyta</taxon>
        <taxon>Magnoliopsida</taxon>
        <taxon>Liliopsida</taxon>
        <taxon>Acoraceae</taxon>
        <taxon>Acorus</taxon>
    </lineage>
</organism>
<reference evidence="1" key="2">
    <citation type="submission" date="2023-06" db="EMBL/GenBank/DDBJ databases">
        <authorList>
            <person name="Ma L."/>
            <person name="Liu K.-W."/>
            <person name="Li Z."/>
            <person name="Hsiao Y.-Y."/>
            <person name="Qi Y."/>
            <person name="Fu T."/>
            <person name="Tang G."/>
            <person name="Zhang D."/>
            <person name="Sun W.-H."/>
            <person name="Liu D.-K."/>
            <person name="Li Y."/>
            <person name="Chen G.-Z."/>
            <person name="Liu X.-D."/>
            <person name="Liao X.-Y."/>
            <person name="Jiang Y.-T."/>
            <person name="Yu X."/>
            <person name="Hao Y."/>
            <person name="Huang J."/>
            <person name="Zhao X.-W."/>
            <person name="Ke S."/>
            <person name="Chen Y.-Y."/>
            <person name="Wu W.-L."/>
            <person name="Hsu J.-L."/>
            <person name="Lin Y.-F."/>
            <person name="Huang M.-D."/>
            <person name="Li C.-Y."/>
            <person name="Huang L."/>
            <person name="Wang Z.-W."/>
            <person name="Zhao X."/>
            <person name="Zhong W.-Y."/>
            <person name="Peng D.-H."/>
            <person name="Ahmad S."/>
            <person name="Lan S."/>
            <person name="Zhang J.-S."/>
            <person name="Tsai W.-C."/>
            <person name="Van De Peer Y."/>
            <person name="Liu Z.-J."/>
        </authorList>
    </citation>
    <scope>NUCLEOTIDE SEQUENCE</scope>
    <source>
        <strain evidence="1">CP</strain>
        <tissue evidence="1">Leaves</tissue>
    </source>
</reference>